<evidence type="ECO:0000256" key="4">
    <source>
        <dbReference type="RuleBase" id="RU000363"/>
    </source>
</evidence>
<dbReference type="Gene3D" id="3.40.50.720">
    <property type="entry name" value="NAD(P)-binding Rossmann-like Domain"/>
    <property type="match status" value="1"/>
</dbReference>
<evidence type="ECO:0008006" key="7">
    <source>
        <dbReference type="Google" id="ProtNLM"/>
    </source>
</evidence>
<evidence type="ECO:0000313" key="6">
    <source>
        <dbReference type="Proteomes" id="UP000192596"/>
    </source>
</evidence>
<dbReference type="InterPro" id="IPR036291">
    <property type="entry name" value="NAD(P)-bd_dom_sf"/>
</dbReference>
<keyword evidence="2" id="KW-0521">NADP</keyword>
<evidence type="ECO:0000256" key="1">
    <source>
        <dbReference type="ARBA" id="ARBA00006484"/>
    </source>
</evidence>
<dbReference type="OrthoDB" id="191139at2759"/>
<evidence type="ECO:0000313" key="5">
    <source>
        <dbReference type="EMBL" id="OQO06724.1"/>
    </source>
</evidence>
<dbReference type="GO" id="GO:0016491">
    <property type="term" value="F:oxidoreductase activity"/>
    <property type="evidence" value="ECO:0007669"/>
    <property type="project" value="UniProtKB-KW"/>
</dbReference>
<dbReference type="PANTHER" id="PTHR43490:SF99">
    <property type="entry name" value="SHORT-CHAIN DEHYDROGENASE_REDUCTASE"/>
    <property type="match status" value="1"/>
</dbReference>
<comment type="caution">
    <text evidence="5">The sequence shown here is derived from an EMBL/GenBank/DDBJ whole genome shotgun (WGS) entry which is preliminary data.</text>
</comment>
<accession>A0A1V8T606</accession>
<keyword evidence="3" id="KW-0560">Oxidoreductase</keyword>
<dbReference type="EMBL" id="NAJO01000016">
    <property type="protein sequence ID" value="OQO06724.1"/>
    <property type="molecule type" value="Genomic_DNA"/>
</dbReference>
<dbReference type="InterPro" id="IPR002347">
    <property type="entry name" value="SDR_fam"/>
</dbReference>
<dbReference type="PANTHER" id="PTHR43490">
    <property type="entry name" value="(+)-NEOMENTHOL DEHYDROGENASE"/>
    <property type="match status" value="1"/>
</dbReference>
<dbReference type="AlphaFoldDB" id="A0A1V8T606"/>
<evidence type="ECO:0000256" key="2">
    <source>
        <dbReference type="ARBA" id="ARBA00022857"/>
    </source>
</evidence>
<dbReference type="Pfam" id="PF00106">
    <property type="entry name" value="adh_short"/>
    <property type="match status" value="1"/>
</dbReference>
<proteinExistence type="inferred from homology"/>
<sequence>MAPIILVTGGNRGIGLSIVRGLAGRAPESTIIVASRQESATKEAVTQLQREGAKATFHPLALDVTDDESIQSAIKEITSKFGYLDVLVNNAGIGLNPSADYSDFRHAYNKVFDTNITSAALLSHLFIPLLLKSTNPKIINLSSGRASIHALTTGTLPPTASVSYSVSKTALNVLTLEMAKQFPDVTFYTATPGHCSTALNGFRGKRNPDEGAGVVVELATAEKGKYGMSFWERVDAEMREVAW</sequence>
<dbReference type="Proteomes" id="UP000192596">
    <property type="component" value="Unassembled WGS sequence"/>
</dbReference>
<comment type="similarity">
    <text evidence="1 4">Belongs to the short-chain dehydrogenases/reductases (SDR) family.</text>
</comment>
<dbReference type="PRINTS" id="PR00081">
    <property type="entry name" value="GDHRDH"/>
</dbReference>
<protein>
    <recommendedName>
        <fullName evidence="7">NAD(P)-binding protein</fullName>
    </recommendedName>
</protein>
<keyword evidence="6" id="KW-1185">Reference proteome</keyword>
<dbReference type="STRING" id="1507870.A0A1V8T606"/>
<dbReference type="GO" id="GO:0016020">
    <property type="term" value="C:membrane"/>
    <property type="evidence" value="ECO:0007669"/>
    <property type="project" value="TreeGrafter"/>
</dbReference>
<evidence type="ECO:0000256" key="3">
    <source>
        <dbReference type="ARBA" id="ARBA00023002"/>
    </source>
</evidence>
<dbReference type="SUPFAM" id="SSF51735">
    <property type="entry name" value="NAD(P)-binding Rossmann-fold domains"/>
    <property type="match status" value="1"/>
</dbReference>
<organism evidence="5 6">
    <name type="scientific">Cryoendolithus antarcticus</name>
    <dbReference type="NCBI Taxonomy" id="1507870"/>
    <lineage>
        <taxon>Eukaryota</taxon>
        <taxon>Fungi</taxon>
        <taxon>Dikarya</taxon>
        <taxon>Ascomycota</taxon>
        <taxon>Pezizomycotina</taxon>
        <taxon>Dothideomycetes</taxon>
        <taxon>Dothideomycetidae</taxon>
        <taxon>Cladosporiales</taxon>
        <taxon>Cladosporiaceae</taxon>
        <taxon>Cryoendolithus</taxon>
    </lineage>
</organism>
<gene>
    <name evidence="5" type="ORF">B0A48_08511</name>
</gene>
<dbReference type="InterPro" id="IPR020904">
    <property type="entry name" value="Sc_DH/Rdtase_CS"/>
</dbReference>
<name>A0A1V8T606_9PEZI</name>
<dbReference type="InParanoid" id="A0A1V8T606"/>
<dbReference type="PROSITE" id="PS00061">
    <property type="entry name" value="ADH_SHORT"/>
    <property type="match status" value="1"/>
</dbReference>
<reference evidence="6" key="1">
    <citation type="submission" date="2017-03" db="EMBL/GenBank/DDBJ databases">
        <title>Genomes of endolithic fungi from Antarctica.</title>
        <authorList>
            <person name="Coleine C."/>
            <person name="Masonjones S."/>
            <person name="Stajich J.E."/>
        </authorList>
    </citation>
    <scope>NUCLEOTIDE SEQUENCE [LARGE SCALE GENOMIC DNA]</scope>
    <source>
        <strain evidence="6">CCFEE 5527</strain>
    </source>
</reference>
<dbReference type="PRINTS" id="PR00080">
    <property type="entry name" value="SDRFAMILY"/>
</dbReference>